<evidence type="ECO:0000256" key="5">
    <source>
        <dbReference type="ARBA" id="ARBA00023136"/>
    </source>
</evidence>
<evidence type="ECO:0000313" key="9">
    <source>
        <dbReference type="EMBL" id="CAE1282323.1"/>
    </source>
</evidence>
<dbReference type="Proteomes" id="UP000597762">
    <property type="component" value="Unassembled WGS sequence"/>
</dbReference>
<organism evidence="9 10">
    <name type="scientific">Acanthosepion pharaonis</name>
    <name type="common">Pharaoh cuttlefish</name>
    <name type="synonym">Sepia pharaonis</name>
    <dbReference type="NCBI Taxonomy" id="158019"/>
    <lineage>
        <taxon>Eukaryota</taxon>
        <taxon>Metazoa</taxon>
        <taxon>Spiralia</taxon>
        <taxon>Lophotrochozoa</taxon>
        <taxon>Mollusca</taxon>
        <taxon>Cephalopoda</taxon>
        <taxon>Coleoidea</taxon>
        <taxon>Decapodiformes</taxon>
        <taxon>Sepiida</taxon>
        <taxon>Sepiina</taxon>
        <taxon>Sepiidae</taxon>
        <taxon>Acanthosepion</taxon>
    </lineage>
</organism>
<dbReference type="EMBL" id="CAHIKZ030002174">
    <property type="protein sequence ID" value="CAE1282323.1"/>
    <property type="molecule type" value="Genomic_DNA"/>
</dbReference>
<dbReference type="AlphaFoldDB" id="A0A812D062"/>
<evidence type="ECO:0000256" key="7">
    <source>
        <dbReference type="SAM" id="Phobius"/>
    </source>
</evidence>
<dbReference type="OrthoDB" id="1936208at2759"/>
<dbReference type="PANTHER" id="PTHR23302">
    <property type="entry name" value="TRANSMEMBRANE CHANNEL-RELATED"/>
    <property type="match status" value="1"/>
</dbReference>
<feature type="transmembrane region" description="Helical" evidence="7">
    <location>
        <begin position="115"/>
        <end position="136"/>
    </location>
</feature>
<reference evidence="9" key="1">
    <citation type="submission" date="2021-01" db="EMBL/GenBank/DDBJ databases">
        <authorList>
            <person name="Li R."/>
            <person name="Bekaert M."/>
        </authorList>
    </citation>
    <scope>NUCLEOTIDE SEQUENCE</scope>
    <source>
        <strain evidence="9">Farmed</strain>
    </source>
</reference>
<evidence type="ECO:0000313" key="10">
    <source>
        <dbReference type="Proteomes" id="UP000597762"/>
    </source>
</evidence>
<accession>A0A812D062</accession>
<keyword evidence="3 7" id="KW-0812">Transmembrane</keyword>
<evidence type="ECO:0000256" key="4">
    <source>
        <dbReference type="ARBA" id="ARBA00022989"/>
    </source>
</evidence>
<keyword evidence="5 7" id="KW-0472">Membrane</keyword>
<evidence type="ECO:0000256" key="6">
    <source>
        <dbReference type="SAM" id="MobiDB-lite"/>
    </source>
</evidence>
<dbReference type="InterPro" id="IPR038900">
    <property type="entry name" value="TMC"/>
</dbReference>
<feature type="transmembrane region" description="Helical" evidence="7">
    <location>
        <begin position="546"/>
        <end position="566"/>
    </location>
</feature>
<keyword evidence="4 7" id="KW-1133">Transmembrane helix</keyword>
<evidence type="ECO:0000259" key="8">
    <source>
        <dbReference type="Pfam" id="PF07810"/>
    </source>
</evidence>
<proteinExistence type="inferred from homology"/>
<dbReference type="GO" id="GO:0005886">
    <property type="term" value="C:plasma membrane"/>
    <property type="evidence" value="ECO:0007669"/>
    <property type="project" value="InterPro"/>
</dbReference>
<feature type="region of interest" description="Disordered" evidence="6">
    <location>
        <begin position="1"/>
        <end position="22"/>
    </location>
</feature>
<dbReference type="PANTHER" id="PTHR23302:SF24">
    <property type="entry name" value="TMC DOMAIN-CONTAINING PROTEIN"/>
    <property type="match status" value="1"/>
</dbReference>
<dbReference type="Pfam" id="PF07810">
    <property type="entry name" value="TMC"/>
    <property type="match status" value="1"/>
</dbReference>
<gene>
    <name evidence="9" type="ORF">SPHA_43379</name>
</gene>
<comment type="caution">
    <text evidence="9">The sequence shown here is derived from an EMBL/GenBank/DDBJ whole genome shotgun (WGS) entry which is preliminary data.</text>
</comment>
<name>A0A812D062_ACAPH</name>
<comment type="similarity">
    <text evidence="2">Belongs to the TMC family.</text>
</comment>
<evidence type="ECO:0000256" key="3">
    <source>
        <dbReference type="ARBA" id="ARBA00022692"/>
    </source>
</evidence>
<evidence type="ECO:0000256" key="1">
    <source>
        <dbReference type="ARBA" id="ARBA00004141"/>
    </source>
</evidence>
<sequence>MFSNNKISPLPNNGVVDDSSGSQVSQRRQAVVTVEQNSQIWTPHLSERLRRRTEFGELKPTKKSSGNLEQKIIQIRRFLREVAFKLEPWRESVKAIEGHHGSGVASYFLFLRWSIYLNFGFFMLLFGLIVIPQVAFKKKNYTTAVLGINSSYVHVNYSQHCSQQYILNYSSTSVSEILLDFLQGTGWMEKTPLFYGYYEGKELNYDKSYIIPLAYILVCIFSLIYSVIMMAKKSASNFQDSIYDATPSSHYQFFTLVFLSWDYTMTDEISAKLKLKSLKKQIISELTDKQYRQKRKNLTTYQYARIIFIRVLVNIFVLLCLGTGAYLIYFTTQFTTFHVKPDEFHGHHESVRFLVEYLPSITISALNGFIPFVFSFITKVEDYLPQNQVIIILIRTILLRLASLIFLVASLYKEVMCTPKDNCNVGVADCPPLRCWETYIGQQFYKLVIMDFLISFSLCVIVEPLRKLFSRCLKISSLEPQFDVPKNVLDLVYTQSLSWLGFFFAPLLPCMVLLKFFGTFYLKKLSALKWCAALEKPYKASKSQSLFATVLMISFFFCCLPIGYIICYVPPSRSCGPFRVYNNMYDILTITVELWPLTASMIVRFLSSSAFILTIIVILILFLYHCAQRGSAQNETIKLLRKQLNAERKEKFYFMMEANNTATIVAENKASRKQ</sequence>
<feature type="transmembrane region" description="Helical" evidence="7">
    <location>
        <begin position="499"/>
        <end position="522"/>
    </location>
</feature>
<dbReference type="GO" id="GO:0008381">
    <property type="term" value="F:mechanosensitive monoatomic ion channel activity"/>
    <property type="evidence" value="ECO:0007669"/>
    <property type="project" value="TreeGrafter"/>
</dbReference>
<evidence type="ECO:0000256" key="2">
    <source>
        <dbReference type="ARBA" id="ARBA00006510"/>
    </source>
</evidence>
<protein>
    <submittedName>
        <fullName evidence="9">TMC</fullName>
    </submittedName>
</protein>
<feature type="transmembrane region" description="Helical" evidence="7">
    <location>
        <begin position="389"/>
        <end position="412"/>
    </location>
</feature>
<feature type="compositionally biased region" description="Polar residues" evidence="6">
    <location>
        <begin position="1"/>
        <end position="11"/>
    </location>
</feature>
<comment type="subcellular location">
    <subcellularLocation>
        <location evidence="1">Membrane</location>
        <topology evidence="1">Multi-pass membrane protein</topology>
    </subcellularLocation>
</comment>
<feature type="transmembrane region" description="Helical" evidence="7">
    <location>
        <begin position="357"/>
        <end position="377"/>
    </location>
</feature>
<dbReference type="InterPro" id="IPR012496">
    <property type="entry name" value="TMC_dom"/>
</dbReference>
<feature type="transmembrane region" description="Helical" evidence="7">
    <location>
        <begin position="209"/>
        <end position="228"/>
    </location>
</feature>
<feature type="domain" description="TMC" evidence="8">
    <location>
        <begin position="435"/>
        <end position="541"/>
    </location>
</feature>
<keyword evidence="10" id="KW-1185">Reference proteome</keyword>
<feature type="transmembrane region" description="Helical" evidence="7">
    <location>
        <begin position="303"/>
        <end position="329"/>
    </location>
</feature>
<feature type="transmembrane region" description="Helical" evidence="7">
    <location>
        <begin position="601"/>
        <end position="624"/>
    </location>
</feature>